<comment type="caution">
    <text evidence="1">The sequence shown here is derived from an EMBL/GenBank/DDBJ whole genome shotgun (WGS) entry which is preliminary data.</text>
</comment>
<accession>A0ACB9SUK9</accession>
<dbReference type="Proteomes" id="UP001056778">
    <property type="component" value="Chromosome 7"/>
</dbReference>
<proteinExistence type="predicted"/>
<dbReference type="EMBL" id="CM043021">
    <property type="protein sequence ID" value="KAI4457984.1"/>
    <property type="molecule type" value="Genomic_DNA"/>
</dbReference>
<name>A0ACB9SUK9_HOLOL</name>
<organism evidence="1 2">
    <name type="scientific">Holotrichia oblita</name>
    <name type="common">Chafer beetle</name>
    <dbReference type="NCBI Taxonomy" id="644536"/>
    <lineage>
        <taxon>Eukaryota</taxon>
        <taxon>Metazoa</taxon>
        <taxon>Ecdysozoa</taxon>
        <taxon>Arthropoda</taxon>
        <taxon>Hexapoda</taxon>
        <taxon>Insecta</taxon>
        <taxon>Pterygota</taxon>
        <taxon>Neoptera</taxon>
        <taxon>Endopterygota</taxon>
        <taxon>Coleoptera</taxon>
        <taxon>Polyphaga</taxon>
        <taxon>Scarabaeiformia</taxon>
        <taxon>Scarabaeidae</taxon>
        <taxon>Melolonthinae</taxon>
        <taxon>Holotrichia</taxon>
    </lineage>
</organism>
<gene>
    <name evidence="1" type="ORF">MML48_7g00018410</name>
</gene>
<evidence type="ECO:0000313" key="1">
    <source>
        <dbReference type="EMBL" id="KAI4457984.1"/>
    </source>
</evidence>
<evidence type="ECO:0000313" key="2">
    <source>
        <dbReference type="Proteomes" id="UP001056778"/>
    </source>
</evidence>
<sequence>MGFDFSQAGLDLPIAYSSGQQQNGAPATLQPQQYQQQQQQNYYLTPPSQHSDVTPQHIIENFPTPSPESPGHWSSSSPNSCTSDWSENMTSPSTYTSTGHQTNKGSEAIYI</sequence>
<protein>
    <submittedName>
        <fullName evidence="1">Uncharacterized protein</fullName>
    </submittedName>
</protein>
<reference evidence="1" key="1">
    <citation type="submission" date="2022-04" db="EMBL/GenBank/DDBJ databases">
        <title>Chromosome-scale genome assembly of Holotrichia oblita Faldermann.</title>
        <authorList>
            <person name="Rongchong L."/>
        </authorList>
    </citation>
    <scope>NUCLEOTIDE SEQUENCE</scope>
    <source>
        <strain evidence="1">81SQS9</strain>
    </source>
</reference>
<keyword evidence="2" id="KW-1185">Reference proteome</keyword>